<dbReference type="AlphaFoldDB" id="A0A6A4GH77"/>
<evidence type="ECO:0000313" key="3">
    <source>
        <dbReference type="EMBL" id="KAE9384820.1"/>
    </source>
</evidence>
<accession>A0A6A4GH77</accession>
<evidence type="ECO:0000256" key="2">
    <source>
        <dbReference type="SAM" id="Phobius"/>
    </source>
</evidence>
<keyword evidence="2" id="KW-0472">Membrane</keyword>
<dbReference type="OrthoDB" id="2935534at2759"/>
<dbReference type="Proteomes" id="UP000799118">
    <property type="component" value="Unassembled WGS sequence"/>
</dbReference>
<dbReference type="EMBL" id="ML770076">
    <property type="protein sequence ID" value="KAE9384820.1"/>
    <property type="molecule type" value="Genomic_DNA"/>
</dbReference>
<feature type="transmembrane region" description="Helical" evidence="2">
    <location>
        <begin position="80"/>
        <end position="103"/>
    </location>
</feature>
<evidence type="ECO:0000256" key="1">
    <source>
        <dbReference type="SAM" id="MobiDB-lite"/>
    </source>
</evidence>
<proteinExistence type="predicted"/>
<evidence type="ECO:0000313" key="4">
    <source>
        <dbReference type="Proteomes" id="UP000799118"/>
    </source>
</evidence>
<name>A0A6A4GH77_9AGAR</name>
<keyword evidence="2" id="KW-0812">Transmembrane</keyword>
<sequence>MAASNVTSTSINSDISPEQFFEILQPTFITLIFVILLYGESRPILSTVIMIYNTQNTSGIYTVLFGLYTYLQIQQQARICYYQVSLLLLYLLATASLVIAILAKNQYDLYEYIAQFTGDFDGLVANAHFTSFENLIVATVAIYVAAIIIADCLLLYRCYIVWGSSKLVIAGPVFITVVNAVTAFIAAILGKKGSGRLLSSTGITENSTIEDAGTLEFIFLCVNLLTNLMLTGLIAGRIWWISHATNRFLSSSSNDKRINGIVAMVLESGLLYPVTLIICIILLDIAHSEVQTQSLLTMVVGIASTLIMVRADLGISIENASNGTNGTDYPSDLEMNKYIRFEDTPESEVYGCGNGGFGTSELGAGSEIEPLSSNYLEVSRAAFNAKKQSSSRLNSTGPSSGPGEVSGLIVLSPPKKS</sequence>
<feature type="transmembrane region" description="Helical" evidence="2">
    <location>
        <begin position="20"/>
        <end position="38"/>
    </location>
</feature>
<reference evidence="3" key="1">
    <citation type="journal article" date="2019" name="Environ. Microbiol.">
        <title>Fungal ecological strategies reflected in gene transcription - a case study of two litter decomposers.</title>
        <authorList>
            <person name="Barbi F."/>
            <person name="Kohler A."/>
            <person name="Barry K."/>
            <person name="Baskaran P."/>
            <person name="Daum C."/>
            <person name="Fauchery L."/>
            <person name="Ihrmark K."/>
            <person name="Kuo A."/>
            <person name="LaButti K."/>
            <person name="Lipzen A."/>
            <person name="Morin E."/>
            <person name="Grigoriev I.V."/>
            <person name="Henrissat B."/>
            <person name="Lindahl B."/>
            <person name="Martin F."/>
        </authorList>
    </citation>
    <scope>NUCLEOTIDE SEQUENCE</scope>
    <source>
        <strain evidence="3">JB14</strain>
    </source>
</reference>
<keyword evidence="2" id="KW-1133">Transmembrane helix</keyword>
<protein>
    <submittedName>
        <fullName evidence="3">Uncharacterized protein</fullName>
    </submittedName>
</protein>
<feature type="transmembrane region" description="Helical" evidence="2">
    <location>
        <begin position="44"/>
        <end position="68"/>
    </location>
</feature>
<gene>
    <name evidence="3" type="ORF">BT96DRAFT_1007691</name>
</gene>
<feature type="transmembrane region" description="Helical" evidence="2">
    <location>
        <begin position="135"/>
        <end position="156"/>
    </location>
</feature>
<feature type="compositionally biased region" description="Polar residues" evidence="1">
    <location>
        <begin position="386"/>
        <end position="399"/>
    </location>
</feature>
<keyword evidence="4" id="KW-1185">Reference proteome</keyword>
<feature type="transmembrane region" description="Helical" evidence="2">
    <location>
        <begin position="168"/>
        <end position="189"/>
    </location>
</feature>
<feature type="transmembrane region" description="Helical" evidence="2">
    <location>
        <begin position="217"/>
        <end position="240"/>
    </location>
</feature>
<feature type="region of interest" description="Disordered" evidence="1">
    <location>
        <begin position="384"/>
        <end position="417"/>
    </location>
</feature>
<feature type="transmembrane region" description="Helical" evidence="2">
    <location>
        <begin position="261"/>
        <end position="283"/>
    </location>
</feature>
<organism evidence="3 4">
    <name type="scientific">Gymnopus androsaceus JB14</name>
    <dbReference type="NCBI Taxonomy" id="1447944"/>
    <lineage>
        <taxon>Eukaryota</taxon>
        <taxon>Fungi</taxon>
        <taxon>Dikarya</taxon>
        <taxon>Basidiomycota</taxon>
        <taxon>Agaricomycotina</taxon>
        <taxon>Agaricomycetes</taxon>
        <taxon>Agaricomycetidae</taxon>
        <taxon>Agaricales</taxon>
        <taxon>Marasmiineae</taxon>
        <taxon>Omphalotaceae</taxon>
        <taxon>Gymnopus</taxon>
    </lineage>
</organism>